<organism evidence="1 2">
    <name type="scientific">Aromatoleum bremense</name>
    <dbReference type="NCBI Taxonomy" id="76115"/>
    <lineage>
        <taxon>Bacteria</taxon>
        <taxon>Pseudomonadati</taxon>
        <taxon>Pseudomonadota</taxon>
        <taxon>Betaproteobacteria</taxon>
        <taxon>Rhodocyclales</taxon>
        <taxon>Rhodocyclaceae</taxon>
        <taxon>Aromatoleum</taxon>
    </lineage>
</organism>
<protein>
    <submittedName>
        <fullName evidence="1">Uncharacterized protein</fullName>
    </submittedName>
</protein>
<reference evidence="1 2" key="1">
    <citation type="submission" date="2019-12" db="EMBL/GenBank/DDBJ databases">
        <title>Comparative genomics gives insights into the taxonomy of the Azoarcus-Aromatoleum group and reveals separate origins of nif in the plant-associated Azoarcus and non-plant-associated Aromatoleum sub-groups.</title>
        <authorList>
            <person name="Lafos M."/>
            <person name="Maluk M."/>
            <person name="Batista M."/>
            <person name="Junghare M."/>
            <person name="Carmona M."/>
            <person name="Faoro H."/>
            <person name="Cruz L.M."/>
            <person name="Battistoni F."/>
            <person name="De Souza E."/>
            <person name="Pedrosa F."/>
            <person name="Chen W.-M."/>
            <person name="Poole P.S."/>
            <person name="Dixon R.A."/>
            <person name="James E.K."/>
        </authorList>
    </citation>
    <scope>NUCLEOTIDE SEQUENCE [LARGE SCALE GENOMIC DNA]</scope>
    <source>
        <strain evidence="1 2">PbN1</strain>
    </source>
</reference>
<dbReference type="RefSeq" id="WP_169203994.1">
    <property type="nucleotide sequence ID" value="NZ_CP059467.1"/>
</dbReference>
<sequence length="155" mass="17663">MLMNTMPPPIPPHQEEARVQAVVTIGHFLEGLGEPGWRSVLFGWLARYDGLETYLYAEDDPVISVRNLLAHYVEALKPAEPGQLAADLSDLPFCRYRAKRRDGKKWEPLTETFTAFCEGVTVEVWESEGPYPRREVLQNWLLTQFCTAQIGSRRG</sequence>
<accession>A0ABX1P0Q3</accession>
<dbReference type="EMBL" id="WTVP01000080">
    <property type="protein sequence ID" value="NMG17482.1"/>
    <property type="molecule type" value="Genomic_DNA"/>
</dbReference>
<name>A0ABX1P0Q3_9RHOO</name>
<gene>
    <name evidence="1" type="ORF">GPA24_18455</name>
</gene>
<keyword evidence="2" id="KW-1185">Reference proteome</keyword>
<comment type="caution">
    <text evidence="1">The sequence shown here is derived from an EMBL/GenBank/DDBJ whole genome shotgun (WGS) entry which is preliminary data.</text>
</comment>
<dbReference type="Proteomes" id="UP000633943">
    <property type="component" value="Unassembled WGS sequence"/>
</dbReference>
<evidence type="ECO:0000313" key="1">
    <source>
        <dbReference type="EMBL" id="NMG17482.1"/>
    </source>
</evidence>
<evidence type="ECO:0000313" key="2">
    <source>
        <dbReference type="Proteomes" id="UP000633943"/>
    </source>
</evidence>
<proteinExistence type="predicted"/>